<dbReference type="EMBL" id="FMTP01000005">
    <property type="protein sequence ID" value="SCW85024.1"/>
    <property type="molecule type" value="Genomic_DNA"/>
</dbReference>
<feature type="transmembrane region" description="Helical" evidence="7">
    <location>
        <begin position="248"/>
        <end position="273"/>
    </location>
</feature>
<evidence type="ECO:0000256" key="4">
    <source>
        <dbReference type="ARBA" id="ARBA00022989"/>
    </source>
</evidence>
<evidence type="ECO:0000313" key="9">
    <source>
        <dbReference type="EMBL" id="SCW85024.1"/>
    </source>
</evidence>
<protein>
    <recommendedName>
        <fullName evidence="7">Protein-methionine-sulfoxide reductase heme-binding subunit MsrQ</fullName>
    </recommendedName>
    <alternativeName>
        <fullName evidence="7">Flavocytochrome MsrQ</fullName>
    </alternativeName>
</protein>
<dbReference type="RefSeq" id="WP_091441536.1">
    <property type="nucleotide sequence ID" value="NZ_FMTP01000005.1"/>
</dbReference>
<keyword evidence="10" id="KW-1185">Reference proteome</keyword>
<organism evidence="9 10">
    <name type="scientific">Ancylobacter rudongensis</name>
    <dbReference type="NCBI Taxonomy" id="177413"/>
    <lineage>
        <taxon>Bacteria</taxon>
        <taxon>Pseudomonadati</taxon>
        <taxon>Pseudomonadota</taxon>
        <taxon>Alphaproteobacteria</taxon>
        <taxon>Hyphomicrobiales</taxon>
        <taxon>Xanthobacteraceae</taxon>
        <taxon>Ancylobacter</taxon>
    </lineage>
</organism>
<comment type="caution">
    <text evidence="7">Lacks conserved residue(s) required for the propagation of feature annotation.</text>
</comment>
<comment type="similarity">
    <text evidence="7">Belongs to the MsrQ family.</text>
</comment>
<comment type="subunit">
    <text evidence="7">Heterodimer of a catalytic subunit (MsrP) and a heme-binding subunit (MsrQ).</text>
</comment>
<keyword evidence="7" id="KW-0288">FMN</keyword>
<dbReference type="GO" id="GO:0030091">
    <property type="term" value="P:protein repair"/>
    <property type="evidence" value="ECO:0007669"/>
    <property type="project" value="UniProtKB-UniRule"/>
</dbReference>
<sequence>MPFLRENSGKLSTEKIGALLVVLLPLGLLLAQALGGGFAAPDAPGLGGPGLGGAGLGAPGLGGPPPGGALGGGALGGEVALGARPLIQIIHFVGDWAVRLLLLSLAVTPARRLFNWPKLLLTRRTLGLGAAFLIGVHFVVYLFDTGSLATAASEIVLRIYLTIGFVALLAFATLSATSWDGAIRRLGGPRWNRLHRLVYPATALALLHFFMQQKLDVTQPVLMTGFFVWLMGWRVMQHYGRGTGIFNLVALAALSGLLTALIEAGWYAAATGIDPARVLAANLSFAYAISPSWWVAGAGLGVALLSEAALWLRPLPARRTARA</sequence>
<evidence type="ECO:0000256" key="3">
    <source>
        <dbReference type="ARBA" id="ARBA00022692"/>
    </source>
</evidence>
<dbReference type="Proteomes" id="UP000198889">
    <property type="component" value="Unassembled WGS sequence"/>
</dbReference>
<keyword evidence="2 7" id="KW-0813">Transport</keyword>
<feature type="domain" description="Ferric oxidoreductase" evidence="8">
    <location>
        <begin position="94"/>
        <end position="205"/>
    </location>
</feature>
<gene>
    <name evidence="7" type="primary">msrQ</name>
    <name evidence="9" type="ORF">SAMN05660859_3165</name>
</gene>
<dbReference type="PANTHER" id="PTHR36964:SF1">
    <property type="entry name" value="PROTEIN-METHIONINE-SULFOXIDE REDUCTASE HEME-BINDING SUBUNIT MSRQ"/>
    <property type="match status" value="1"/>
</dbReference>
<comment type="cofactor">
    <cofactor evidence="7">
        <name>FMN</name>
        <dbReference type="ChEBI" id="CHEBI:58210"/>
    </cofactor>
    <text evidence="7">Binds 1 FMN per subunit.</text>
</comment>
<evidence type="ECO:0000256" key="2">
    <source>
        <dbReference type="ARBA" id="ARBA00022448"/>
    </source>
</evidence>
<evidence type="ECO:0000259" key="8">
    <source>
        <dbReference type="Pfam" id="PF01794"/>
    </source>
</evidence>
<comment type="subcellular location">
    <subcellularLocation>
        <location evidence="7">Cell membrane</location>
        <topology evidence="7">Multi-pass membrane protein</topology>
    </subcellularLocation>
    <subcellularLocation>
        <location evidence="1">Membrane</location>
        <topology evidence="1">Multi-pass membrane protein</topology>
    </subcellularLocation>
</comment>
<feature type="transmembrane region" description="Helical" evidence="7">
    <location>
        <begin position="155"/>
        <end position="174"/>
    </location>
</feature>
<name>A0A1G4TUK3_9HYPH</name>
<dbReference type="STRING" id="177413.SAMN05660859_3165"/>
<keyword evidence="7" id="KW-0285">Flavoprotein</keyword>
<dbReference type="GO" id="GO:0010181">
    <property type="term" value="F:FMN binding"/>
    <property type="evidence" value="ECO:0007669"/>
    <property type="project" value="UniProtKB-UniRule"/>
</dbReference>
<evidence type="ECO:0000256" key="7">
    <source>
        <dbReference type="HAMAP-Rule" id="MF_01207"/>
    </source>
</evidence>
<dbReference type="Pfam" id="PF01794">
    <property type="entry name" value="Ferric_reduct"/>
    <property type="match status" value="1"/>
</dbReference>
<dbReference type="GO" id="GO:0005886">
    <property type="term" value="C:plasma membrane"/>
    <property type="evidence" value="ECO:0007669"/>
    <property type="project" value="UniProtKB-SubCell"/>
</dbReference>
<keyword evidence="5 7" id="KW-0408">Iron</keyword>
<accession>A0A1G4TUK3</accession>
<dbReference type="GO" id="GO:0046872">
    <property type="term" value="F:metal ion binding"/>
    <property type="evidence" value="ECO:0007669"/>
    <property type="project" value="UniProtKB-KW"/>
</dbReference>
<evidence type="ECO:0000256" key="1">
    <source>
        <dbReference type="ARBA" id="ARBA00004141"/>
    </source>
</evidence>
<keyword evidence="7" id="KW-0249">Electron transport</keyword>
<evidence type="ECO:0000313" key="10">
    <source>
        <dbReference type="Proteomes" id="UP000198889"/>
    </source>
</evidence>
<proteinExistence type="inferred from homology"/>
<feature type="transmembrane region" description="Helical" evidence="7">
    <location>
        <begin position="217"/>
        <end position="236"/>
    </location>
</feature>
<keyword evidence="3 7" id="KW-0812">Transmembrane</keyword>
<dbReference type="PANTHER" id="PTHR36964">
    <property type="entry name" value="PROTEIN-METHIONINE-SULFOXIDE REDUCTASE HEME-BINDING SUBUNIT MSRQ"/>
    <property type="match status" value="1"/>
</dbReference>
<dbReference type="GO" id="GO:0009055">
    <property type="term" value="F:electron transfer activity"/>
    <property type="evidence" value="ECO:0007669"/>
    <property type="project" value="UniProtKB-UniRule"/>
</dbReference>
<keyword evidence="4 7" id="KW-1133">Transmembrane helix</keyword>
<dbReference type="InterPro" id="IPR022837">
    <property type="entry name" value="MsrQ-like"/>
</dbReference>
<evidence type="ECO:0000256" key="5">
    <source>
        <dbReference type="ARBA" id="ARBA00023004"/>
    </source>
</evidence>
<keyword evidence="6 7" id="KW-0472">Membrane</keyword>
<evidence type="ECO:0000256" key="6">
    <source>
        <dbReference type="ARBA" id="ARBA00023136"/>
    </source>
</evidence>
<keyword evidence="7" id="KW-0479">Metal-binding</keyword>
<dbReference type="HAMAP" id="MF_01207">
    <property type="entry name" value="MsrQ"/>
    <property type="match status" value="1"/>
</dbReference>
<dbReference type="GO" id="GO:0020037">
    <property type="term" value="F:heme binding"/>
    <property type="evidence" value="ECO:0007669"/>
    <property type="project" value="UniProtKB-UniRule"/>
</dbReference>
<comment type="function">
    <text evidence="7">Part of the MsrPQ system that repairs oxidized periplasmic proteins containing methionine sulfoxide residues (Met-O), using respiratory chain electrons. Thus protects these proteins from oxidative-stress damage caused by reactive species of oxygen and chlorine generated by the host defense mechanisms. MsrPQ is essential for the maintenance of envelope integrity under bleach stress, rescuing a wide series of structurally unrelated periplasmic proteins from methionine oxidation. MsrQ provides electrons for reduction to the reductase catalytic subunit MsrP, using the quinone pool of the respiratory chain.</text>
</comment>
<reference evidence="10" key="1">
    <citation type="submission" date="2016-10" db="EMBL/GenBank/DDBJ databases">
        <authorList>
            <person name="Varghese N."/>
            <person name="Submissions S."/>
        </authorList>
    </citation>
    <scope>NUCLEOTIDE SEQUENCE [LARGE SCALE GENOMIC DNA]</scope>
    <source>
        <strain evidence="10">CGMCC 1.1761</strain>
    </source>
</reference>
<feature type="transmembrane region" description="Helical" evidence="7">
    <location>
        <begin position="293"/>
        <end position="312"/>
    </location>
</feature>
<dbReference type="AlphaFoldDB" id="A0A1G4TUK3"/>
<feature type="transmembrane region" description="Helical" evidence="7">
    <location>
        <begin position="126"/>
        <end position="143"/>
    </location>
</feature>
<dbReference type="GO" id="GO:0016679">
    <property type="term" value="F:oxidoreductase activity, acting on diphenols and related substances as donors"/>
    <property type="evidence" value="ECO:0007669"/>
    <property type="project" value="TreeGrafter"/>
</dbReference>
<dbReference type="InterPro" id="IPR013130">
    <property type="entry name" value="Fe3_Rdtase_TM_dom"/>
</dbReference>
<keyword evidence="7" id="KW-0349">Heme</keyword>
<comment type="cofactor">
    <cofactor evidence="7">
        <name>heme b</name>
        <dbReference type="ChEBI" id="CHEBI:60344"/>
    </cofactor>
    <text evidence="7">Binds 1 heme b (iron(II)-protoporphyrin IX) group per subunit.</text>
</comment>
<keyword evidence="7" id="KW-1003">Cell membrane</keyword>